<dbReference type="GeneID" id="36531385"/>
<evidence type="ECO:0000313" key="4">
    <source>
        <dbReference type="Proteomes" id="UP000234474"/>
    </source>
</evidence>
<evidence type="ECO:0000313" key="3">
    <source>
        <dbReference type="EMBL" id="PKX96014.1"/>
    </source>
</evidence>
<dbReference type="Pfam" id="PF14033">
    <property type="entry name" value="DUF4246"/>
    <property type="match status" value="1"/>
</dbReference>
<protein>
    <submittedName>
        <fullName evidence="3">Uncharacterized protein</fullName>
    </submittedName>
</protein>
<dbReference type="OMA" id="RISYQQN"/>
<keyword evidence="4" id="KW-1185">Reference proteome</keyword>
<organism evidence="3 4">
    <name type="scientific">Aspergillus novofumigatus (strain IBT 16806)</name>
    <dbReference type="NCBI Taxonomy" id="1392255"/>
    <lineage>
        <taxon>Eukaryota</taxon>
        <taxon>Fungi</taxon>
        <taxon>Dikarya</taxon>
        <taxon>Ascomycota</taxon>
        <taxon>Pezizomycotina</taxon>
        <taxon>Eurotiomycetes</taxon>
        <taxon>Eurotiomycetidae</taxon>
        <taxon>Eurotiales</taxon>
        <taxon>Aspergillaceae</taxon>
        <taxon>Aspergillus</taxon>
        <taxon>Aspergillus subgen. Fumigati</taxon>
    </lineage>
</organism>
<feature type="domain" description="DUF4246" evidence="1">
    <location>
        <begin position="91"/>
        <end position="670"/>
    </location>
</feature>
<dbReference type="PANTHER" id="PTHR33119">
    <property type="entry name" value="IFI3P"/>
    <property type="match status" value="1"/>
</dbReference>
<dbReference type="InterPro" id="IPR049192">
    <property type="entry name" value="DUF4246_C"/>
</dbReference>
<proteinExistence type="predicted"/>
<dbReference type="VEuPathDB" id="FungiDB:P174DRAFT_405176"/>
<dbReference type="InterPro" id="IPR049207">
    <property type="entry name" value="DUF4246_N"/>
</dbReference>
<dbReference type="PANTHER" id="PTHR33119:SF1">
    <property type="entry name" value="FE2OG DIOXYGENASE DOMAIN-CONTAINING PROTEIN"/>
    <property type="match status" value="1"/>
</dbReference>
<gene>
    <name evidence="3" type="ORF">P174DRAFT_405176</name>
</gene>
<accession>A0A2I1CEH3</accession>
<sequence>MPGLILNNRTSPLKVPGFHDIPVNVELPQDQFAAGIQDWRGSILTAKELAMLELINTLTERPDWHVRIFQQEEIARWREDALSASSLINNKTWSWCLKELQDKARDFEKQGHVLVFNTGSGVCKSDTAISSDIQSELRDATVSLIQDMDRETRSLNMQKSPVVNLVDPSLFPLVYGRTKVLTGGQSCGIDQASWLSCIQEGQTAPEQPQFPQENSRLHWLSHDCIWSTKFQWLPLEVEFTGPPGSTEVQITSYINNLHPTNRNMYSAIETVLASSIKQWNKILIQQKWNKPSEYRISHGEPCPREPIRIRTYGVDWKARFPEWAKKLPEYSKEDQLPAEEYKRMCAQVEAYLQEPESKDKVHWFQVHTQRIPEDWKTRWGLRRTALTKYAHMFFFEHSDPGTTYSYEDWKAGRTSEAIIGPVDQGNWGPVFETEQFLLSNPWLEPYRWAYEPKGPKDDDHQFYTVALQDEFREEGLQVVVKVHSIELEPDMPSFSGEDWHTEGNANEHIVTNAIYAFDSDNISQPQISFRQRLSHAGDRYVYDKIGAGDDPDDDESDFEDVEYSDPEDALIFEPDPEEKYACWDVKYIGRLCGFETIQNAPAWQELGKVRVPLGRLISFPNAFQYRLGPLELRDKTRPGHCLFLTLSLVDPTYRICSTRNVPPQQPSWIDGSQMDLKEALKLRDELMKVHIRKDEATFELARTIVFTGFQ</sequence>
<feature type="domain" description="DUF4246" evidence="2">
    <location>
        <begin position="15"/>
        <end position="80"/>
    </location>
</feature>
<dbReference type="AlphaFoldDB" id="A0A2I1CEH3"/>
<evidence type="ECO:0000259" key="2">
    <source>
        <dbReference type="Pfam" id="PF21666"/>
    </source>
</evidence>
<dbReference type="Proteomes" id="UP000234474">
    <property type="component" value="Unassembled WGS sequence"/>
</dbReference>
<dbReference type="OrthoDB" id="415532at2759"/>
<dbReference type="InterPro" id="IPR025340">
    <property type="entry name" value="DUF4246"/>
</dbReference>
<dbReference type="EMBL" id="MSZS01000003">
    <property type="protein sequence ID" value="PKX96014.1"/>
    <property type="molecule type" value="Genomic_DNA"/>
</dbReference>
<comment type="caution">
    <text evidence="3">The sequence shown here is derived from an EMBL/GenBank/DDBJ whole genome shotgun (WGS) entry which is preliminary data.</text>
</comment>
<name>A0A2I1CEH3_ASPN1</name>
<dbReference type="STRING" id="1392255.A0A2I1CEH3"/>
<dbReference type="Pfam" id="PF21666">
    <property type="entry name" value="DUF4246_N"/>
    <property type="match status" value="1"/>
</dbReference>
<dbReference type="RefSeq" id="XP_024684609.1">
    <property type="nucleotide sequence ID" value="XM_024824060.1"/>
</dbReference>
<evidence type="ECO:0000259" key="1">
    <source>
        <dbReference type="Pfam" id="PF14033"/>
    </source>
</evidence>
<reference evidence="4" key="1">
    <citation type="journal article" date="2018" name="Proc. Natl. Acad. Sci. U.S.A.">
        <title>Linking secondary metabolites to gene clusters through genome sequencing of six diverse Aspergillus species.</title>
        <authorList>
            <person name="Kaerboelling I."/>
            <person name="Vesth T.C."/>
            <person name="Frisvad J.C."/>
            <person name="Nybo J.L."/>
            <person name="Theobald S."/>
            <person name="Kuo A."/>
            <person name="Bowyer P."/>
            <person name="Matsuda Y."/>
            <person name="Mondo S."/>
            <person name="Lyhne E.K."/>
            <person name="Kogle M.E."/>
            <person name="Clum A."/>
            <person name="Lipzen A."/>
            <person name="Salamov A."/>
            <person name="Ngan C.Y."/>
            <person name="Daum C."/>
            <person name="Chiniquy J."/>
            <person name="Barry K."/>
            <person name="LaButti K."/>
            <person name="Haridas S."/>
            <person name="Simmons B.A."/>
            <person name="Magnuson J.K."/>
            <person name="Mortensen U.H."/>
            <person name="Larsen T.O."/>
            <person name="Grigoriev I.V."/>
            <person name="Baker S.E."/>
            <person name="Andersen M.R."/>
        </authorList>
    </citation>
    <scope>NUCLEOTIDE SEQUENCE [LARGE SCALE GENOMIC DNA]</scope>
    <source>
        <strain evidence="4">IBT 16806</strain>
    </source>
</reference>